<evidence type="ECO:0000313" key="4">
    <source>
        <dbReference type="Proteomes" id="UP000318405"/>
    </source>
</evidence>
<evidence type="ECO:0000256" key="2">
    <source>
        <dbReference type="SAM" id="SignalP"/>
    </source>
</evidence>
<dbReference type="PIRSF" id="PIRSF017082">
    <property type="entry name" value="YflP"/>
    <property type="match status" value="1"/>
</dbReference>
<dbReference type="PANTHER" id="PTHR42928:SF5">
    <property type="entry name" value="BLR1237 PROTEIN"/>
    <property type="match status" value="1"/>
</dbReference>
<reference evidence="3 4" key="1">
    <citation type="submission" date="2019-07" db="EMBL/GenBank/DDBJ databases">
        <title>Qingshengfaniella alkalisoli gen. nov., sp. nov., isolated from saline soil.</title>
        <authorList>
            <person name="Xu L."/>
            <person name="Huang X.-X."/>
            <person name="Sun J.-Q."/>
        </authorList>
    </citation>
    <scope>NUCLEOTIDE SEQUENCE [LARGE SCALE GENOMIC DNA]</scope>
    <source>
        <strain evidence="3 4">DSM 27279</strain>
    </source>
</reference>
<dbReference type="Gene3D" id="3.40.190.150">
    <property type="entry name" value="Bordetella uptake gene, domain 1"/>
    <property type="match status" value="1"/>
</dbReference>
<dbReference type="InterPro" id="IPR005064">
    <property type="entry name" value="BUG"/>
</dbReference>
<accession>A0A556B0I3</accession>
<proteinExistence type="inferred from homology"/>
<organism evidence="3 4">
    <name type="scientific">Verticiella sediminum</name>
    <dbReference type="NCBI Taxonomy" id="1247510"/>
    <lineage>
        <taxon>Bacteria</taxon>
        <taxon>Pseudomonadati</taxon>
        <taxon>Pseudomonadota</taxon>
        <taxon>Betaproteobacteria</taxon>
        <taxon>Burkholderiales</taxon>
        <taxon>Alcaligenaceae</taxon>
        <taxon>Verticiella</taxon>
    </lineage>
</organism>
<dbReference type="AlphaFoldDB" id="A0A556B0I3"/>
<feature type="chain" id="PRO_5022143112" evidence="2">
    <location>
        <begin position="28"/>
        <end position="327"/>
    </location>
</feature>
<dbReference type="OrthoDB" id="8678477at2"/>
<dbReference type="InterPro" id="IPR042100">
    <property type="entry name" value="Bug_dom1"/>
</dbReference>
<dbReference type="CDD" id="cd07012">
    <property type="entry name" value="PBP2_Bug_TTT"/>
    <property type="match status" value="1"/>
</dbReference>
<dbReference type="PANTHER" id="PTHR42928">
    <property type="entry name" value="TRICARBOXYLATE-BINDING PROTEIN"/>
    <property type="match status" value="1"/>
</dbReference>
<dbReference type="Gene3D" id="3.40.190.10">
    <property type="entry name" value="Periplasmic binding protein-like II"/>
    <property type="match status" value="1"/>
</dbReference>
<comment type="caution">
    <text evidence="3">The sequence shown here is derived from an EMBL/GenBank/DDBJ whole genome shotgun (WGS) entry which is preliminary data.</text>
</comment>
<dbReference type="Proteomes" id="UP000318405">
    <property type="component" value="Unassembled WGS sequence"/>
</dbReference>
<keyword evidence="2" id="KW-0732">Signal</keyword>
<dbReference type="EMBL" id="VLTJ01000004">
    <property type="protein sequence ID" value="TSH98669.1"/>
    <property type="molecule type" value="Genomic_DNA"/>
</dbReference>
<gene>
    <name evidence="3" type="ORF">FOZ76_02675</name>
</gene>
<evidence type="ECO:0000313" key="3">
    <source>
        <dbReference type="EMBL" id="TSH98669.1"/>
    </source>
</evidence>
<dbReference type="SUPFAM" id="SSF53850">
    <property type="entry name" value="Periplasmic binding protein-like II"/>
    <property type="match status" value="1"/>
</dbReference>
<sequence length="327" mass="34208">MHRRNVVAALLALSALAAGGMPGASQAASYPERPIRLFVGFPPGGGADAVARIVANRMSEALGQSIVIENRPGAGTTLAATAVAKAPADGYTLYMGTPMLFGVDKVLYKSVTYSADDFTPITRWTTAPLILAANNDLPVKSVTELVEYAKASPGELFYASSGNGGSPHLAGLLFQRMAGVRMEHVPFNGGAPAVQAIVANDVQLTFGTPPSVIPLIEAGRLRALGVTSEGRSALFPELPTVAEQGVPDYELSFWFGLFAPAGVSKDIVDRLYAASVEALSDPEIKKSLALSGNAVDWSESPEAFGRWVVEQGRSHRQLAEGAGVAID</sequence>
<comment type="similarity">
    <text evidence="1">Belongs to the UPF0065 (bug) family.</text>
</comment>
<keyword evidence="4" id="KW-1185">Reference proteome</keyword>
<feature type="signal peptide" evidence="2">
    <location>
        <begin position="1"/>
        <end position="27"/>
    </location>
</feature>
<name>A0A556B0I3_9BURK</name>
<protein>
    <submittedName>
        <fullName evidence="3">Tripartite tricarboxylate transporter substrate binding protein</fullName>
    </submittedName>
</protein>
<dbReference type="Pfam" id="PF03401">
    <property type="entry name" value="TctC"/>
    <property type="match status" value="1"/>
</dbReference>
<dbReference type="RefSeq" id="WP_143946576.1">
    <property type="nucleotide sequence ID" value="NZ_BAABMB010000001.1"/>
</dbReference>
<evidence type="ECO:0000256" key="1">
    <source>
        <dbReference type="ARBA" id="ARBA00006987"/>
    </source>
</evidence>